<reference evidence="1" key="1">
    <citation type="submission" date="2007-06" db="EMBL/GenBank/DDBJ databases">
        <authorList>
            <person name="Fulton L."/>
            <person name="Clifton S."/>
            <person name="Fulton B."/>
            <person name="Xu J."/>
            <person name="Minx P."/>
            <person name="Pepin K.H."/>
            <person name="Johnson M."/>
            <person name="Thiruvilangam P."/>
            <person name="Bhonagiri V."/>
            <person name="Nash W.E."/>
            <person name="Mardis E.R."/>
            <person name="Wilson R.K."/>
        </authorList>
    </citation>
    <scope>NUCLEOTIDE SEQUENCE [LARGE SCALE GENOMIC DNA]</scope>
    <source>
        <strain evidence="1">ATCC 8492</strain>
    </source>
</reference>
<keyword evidence="2" id="KW-1185">Reference proteome</keyword>
<dbReference type="AlphaFoldDB" id="A0ABC9NFC2"/>
<reference evidence="1" key="2">
    <citation type="submission" date="2013-11" db="EMBL/GenBank/DDBJ databases">
        <title>Draft genome sequence of Bacteroides uniformis (ATCC 8492).</title>
        <authorList>
            <person name="Sudarsanam P."/>
            <person name="Ley R."/>
            <person name="Guruge J."/>
            <person name="Turnbaugh P.J."/>
            <person name="Mahowald M."/>
            <person name="Liep D."/>
            <person name="Gordon J."/>
        </authorList>
    </citation>
    <scope>NUCLEOTIDE SEQUENCE</scope>
    <source>
        <strain evidence="1">ATCC 8492</strain>
    </source>
</reference>
<evidence type="ECO:0000313" key="1">
    <source>
        <dbReference type="EMBL" id="EDO55348.1"/>
    </source>
</evidence>
<dbReference type="Proteomes" id="UP000004110">
    <property type="component" value="Unassembled WGS sequence"/>
</dbReference>
<comment type="caution">
    <text evidence="1">The sequence shown here is derived from an EMBL/GenBank/DDBJ whole genome shotgun (WGS) entry which is preliminary data.</text>
</comment>
<accession>A0ABC9NFC2</accession>
<proteinExistence type="predicted"/>
<gene>
    <name evidence="1" type="ORF">BACUNI_01020</name>
</gene>
<sequence>MAVQQFACLVLIAVVYDGTVVTAEYKNGVVGNAEAVQSVHDFTHGPVQLEDDVATYAQTTLAGETRMWHAGNMYILRTHIKEERFVFMGCDEVLSFVCNHVGNVFVCPKGGFAAGHPADAGDAVDDGVIVPLAGFHLDEFGVFETGGPVTDLVVVAHSDRVVGVETHYMSVLYKDAGNAVDGSGDDVFIVKADVLGVRFDGVVEVCTAFRTQAEVPLAHCCSGVAFFLEHIGHSDAGGIDDEFGIARSNAGILLSPGIHACQQAEAGRGAGGRSGISVGKLHALSGKAVNVGSAYFGGTVTAQVADTQVISNQIYYIGLLRRVLRSLVFRLASASRYQGCTGNQRPQGGKMLHSSLTLDCNSEVKGKRFYGIGCIRKYKGREKKYKPYHAMA</sequence>
<protein>
    <submittedName>
        <fullName evidence="1">Uncharacterized protein</fullName>
    </submittedName>
</protein>
<organism evidence="1 2">
    <name type="scientific">Bacteroides uniformis (strain ATCC 8492 / DSM 6597 / CCUG 4942 / CIP 103695 / JCM 5828 / KCTC 5204 / NCTC 13054 / VPI 0061)</name>
    <dbReference type="NCBI Taxonomy" id="411479"/>
    <lineage>
        <taxon>Bacteria</taxon>
        <taxon>Pseudomonadati</taxon>
        <taxon>Bacteroidota</taxon>
        <taxon>Bacteroidia</taxon>
        <taxon>Bacteroidales</taxon>
        <taxon>Bacteroidaceae</taxon>
        <taxon>Bacteroides</taxon>
    </lineage>
</organism>
<dbReference type="EMBL" id="AAYH02000038">
    <property type="protein sequence ID" value="EDO55348.1"/>
    <property type="molecule type" value="Genomic_DNA"/>
</dbReference>
<name>A0ABC9NFC2_BACUC</name>
<evidence type="ECO:0000313" key="2">
    <source>
        <dbReference type="Proteomes" id="UP000004110"/>
    </source>
</evidence>